<organism evidence="2 3">
    <name type="scientific">Sesamum alatum</name>
    <dbReference type="NCBI Taxonomy" id="300844"/>
    <lineage>
        <taxon>Eukaryota</taxon>
        <taxon>Viridiplantae</taxon>
        <taxon>Streptophyta</taxon>
        <taxon>Embryophyta</taxon>
        <taxon>Tracheophyta</taxon>
        <taxon>Spermatophyta</taxon>
        <taxon>Magnoliopsida</taxon>
        <taxon>eudicotyledons</taxon>
        <taxon>Gunneridae</taxon>
        <taxon>Pentapetalae</taxon>
        <taxon>asterids</taxon>
        <taxon>lamiids</taxon>
        <taxon>Lamiales</taxon>
        <taxon>Pedaliaceae</taxon>
        <taxon>Sesamum</taxon>
    </lineage>
</organism>
<proteinExistence type="predicted"/>
<evidence type="ECO:0000313" key="3">
    <source>
        <dbReference type="Proteomes" id="UP001293254"/>
    </source>
</evidence>
<protein>
    <submittedName>
        <fullName evidence="2">Uncharacterized protein</fullName>
    </submittedName>
</protein>
<evidence type="ECO:0000256" key="1">
    <source>
        <dbReference type="SAM" id="MobiDB-lite"/>
    </source>
</evidence>
<comment type="caution">
    <text evidence="2">The sequence shown here is derived from an EMBL/GenBank/DDBJ whole genome shotgun (WGS) entry which is preliminary data.</text>
</comment>
<reference evidence="2" key="2">
    <citation type="journal article" date="2024" name="Plant">
        <title>Genomic evolution and insights into agronomic trait innovations of Sesamum species.</title>
        <authorList>
            <person name="Miao H."/>
            <person name="Wang L."/>
            <person name="Qu L."/>
            <person name="Liu H."/>
            <person name="Sun Y."/>
            <person name="Le M."/>
            <person name="Wang Q."/>
            <person name="Wei S."/>
            <person name="Zheng Y."/>
            <person name="Lin W."/>
            <person name="Duan Y."/>
            <person name="Cao H."/>
            <person name="Xiong S."/>
            <person name="Wang X."/>
            <person name="Wei L."/>
            <person name="Li C."/>
            <person name="Ma Q."/>
            <person name="Ju M."/>
            <person name="Zhao R."/>
            <person name="Li G."/>
            <person name="Mu C."/>
            <person name="Tian Q."/>
            <person name="Mei H."/>
            <person name="Zhang T."/>
            <person name="Gao T."/>
            <person name="Zhang H."/>
        </authorList>
    </citation>
    <scope>NUCLEOTIDE SEQUENCE</scope>
    <source>
        <strain evidence="2">3651</strain>
    </source>
</reference>
<feature type="compositionally biased region" description="Polar residues" evidence="1">
    <location>
        <begin position="153"/>
        <end position="163"/>
    </location>
</feature>
<dbReference type="EMBL" id="JACGWO010000001">
    <property type="protein sequence ID" value="KAK4438473.1"/>
    <property type="molecule type" value="Genomic_DNA"/>
</dbReference>
<reference evidence="2" key="1">
    <citation type="submission" date="2020-06" db="EMBL/GenBank/DDBJ databases">
        <authorList>
            <person name="Li T."/>
            <person name="Hu X."/>
            <person name="Zhang T."/>
            <person name="Song X."/>
            <person name="Zhang H."/>
            <person name="Dai N."/>
            <person name="Sheng W."/>
            <person name="Hou X."/>
            <person name="Wei L."/>
        </authorList>
    </citation>
    <scope>NUCLEOTIDE SEQUENCE</scope>
    <source>
        <strain evidence="2">3651</strain>
        <tissue evidence="2">Leaf</tissue>
    </source>
</reference>
<feature type="compositionally biased region" description="Acidic residues" evidence="1">
    <location>
        <begin position="134"/>
        <end position="148"/>
    </location>
</feature>
<dbReference type="AlphaFoldDB" id="A0AAE1YYV2"/>
<evidence type="ECO:0000313" key="2">
    <source>
        <dbReference type="EMBL" id="KAK4438473.1"/>
    </source>
</evidence>
<feature type="region of interest" description="Disordered" evidence="1">
    <location>
        <begin position="69"/>
        <end position="173"/>
    </location>
</feature>
<keyword evidence="3" id="KW-1185">Reference proteome</keyword>
<name>A0AAE1YYV2_9LAMI</name>
<feature type="compositionally biased region" description="Basic and acidic residues" evidence="1">
    <location>
        <begin position="96"/>
        <end position="106"/>
    </location>
</feature>
<accession>A0AAE1YYV2</accession>
<gene>
    <name evidence="2" type="ORF">Salat_0181600</name>
</gene>
<sequence>MPLLPSHPSSGRSSHRFSLLKERIQYQDDFFLRKCSKYLRNSGISCPTTDILTDKINSRRRKAMRRCLGAEASKGNKQGMSALARKPFRVRSGSHSTDKERSDEGSRQPLNSSQEILEEMVTDQVDPPQSSDPLEVETELAEAEPEPTEEGKSNPSHALSSLAASFRKQLASN</sequence>
<dbReference type="Proteomes" id="UP001293254">
    <property type="component" value="Unassembled WGS sequence"/>
</dbReference>